<evidence type="ECO:0000313" key="4">
    <source>
        <dbReference type="Proteomes" id="UP000217528"/>
    </source>
</evidence>
<dbReference type="Gene3D" id="2.40.40.20">
    <property type="match status" value="1"/>
</dbReference>
<dbReference type="OrthoDB" id="116806at2157"/>
<dbReference type="GO" id="GO:0016491">
    <property type="term" value="F:oxidoreductase activity"/>
    <property type="evidence" value="ECO:0007669"/>
    <property type="project" value="InterPro"/>
</dbReference>
<dbReference type="Proteomes" id="UP000217528">
    <property type="component" value="Unassembled WGS sequence"/>
</dbReference>
<protein>
    <submittedName>
        <fullName evidence="2">Formylmethanofuran dehydrogenase</fullName>
    </submittedName>
    <submittedName>
        <fullName evidence="3">Molybdopterin dinucleotide binding domain protein</fullName>
    </submittedName>
</protein>
<evidence type="ECO:0000313" key="2">
    <source>
        <dbReference type="EMBL" id="PAV06510.1"/>
    </source>
</evidence>
<dbReference type="AlphaFoldDB" id="A0A2A2HB20"/>
<gene>
    <name evidence="2" type="ORF">ASJ82_04640</name>
    <name evidence="3" type="ORF">MSCUN_00650</name>
</gene>
<feature type="domain" description="Molybdopterin dinucleotide-binding" evidence="1">
    <location>
        <begin position="26"/>
        <end position="104"/>
    </location>
</feature>
<proteinExistence type="predicted"/>
<dbReference type="GO" id="GO:0043546">
    <property type="term" value="F:molybdopterin cofactor binding"/>
    <property type="evidence" value="ECO:0007669"/>
    <property type="project" value="InterPro"/>
</dbReference>
<name>A0A2A2HB20_9EURY</name>
<accession>A0A2A2HB20</accession>
<sequence length="151" mass="17299">MCKLDVIINTGTSIIQAFYEKKGSTLKDEYRQSTAVAFMDPRDMEKLHLKSKDKIDVKTKWGEVTLYVKKSHDAPHENMIFIPRGPWANIVVNPETYCCNIPTYKGIKATIKKSEKPVLLTTDLISQTYNKYNHDNTQSLGEKPVYKKIGE</sequence>
<reference evidence="3 5" key="1">
    <citation type="submission" date="2016-04" db="EMBL/GenBank/DDBJ databases">
        <title>Genome sequence of Methanosphaera cuniculi DSM 4103.</title>
        <authorList>
            <person name="Poehlein A."/>
            <person name="Seedorf H."/>
            <person name="Daniel R."/>
        </authorList>
    </citation>
    <scope>NUCLEOTIDE SEQUENCE [LARGE SCALE GENOMIC DNA]</scope>
    <source>
        <strain evidence="3 5">DSM 4103</strain>
    </source>
</reference>
<comment type="caution">
    <text evidence="2">The sequence shown here is derived from an EMBL/GenBank/DDBJ whole genome shotgun (WGS) entry which is preliminary data.</text>
</comment>
<reference evidence="2 4" key="2">
    <citation type="journal article" date="2017" name="BMC Genomics">
        <title>Genomic analysis of methanogenic archaea reveals a shift towards energy conservation.</title>
        <authorList>
            <person name="Gilmore S.P."/>
            <person name="Henske J.K."/>
            <person name="Sexton J.A."/>
            <person name="Solomon K.V."/>
            <person name="Seppala S."/>
            <person name="Yoo J.I."/>
            <person name="Huyett L.M."/>
            <person name="Pressman A."/>
            <person name="Cogan J.Z."/>
            <person name="Kivenson V."/>
            <person name="Peng X."/>
            <person name="Tan Y."/>
            <person name="Valentine D.L."/>
            <person name="O'Malley M.A."/>
        </authorList>
    </citation>
    <scope>NUCLEOTIDE SEQUENCE [LARGE SCALE GENOMIC DNA]</scope>
    <source>
        <strain evidence="2 4">1R-7</strain>
    </source>
</reference>
<evidence type="ECO:0000259" key="1">
    <source>
        <dbReference type="Pfam" id="PF01568"/>
    </source>
</evidence>
<dbReference type="PIRSF" id="PIRSF015873">
    <property type="entry name" value="FwdD"/>
    <property type="match status" value="1"/>
</dbReference>
<dbReference type="SUPFAM" id="SSF50692">
    <property type="entry name" value="ADC-like"/>
    <property type="match status" value="1"/>
</dbReference>
<dbReference type="EMBL" id="LMVN01000029">
    <property type="protein sequence ID" value="PAV06510.1"/>
    <property type="molecule type" value="Genomic_DNA"/>
</dbReference>
<dbReference type="RefSeq" id="WP_095609363.1">
    <property type="nucleotide sequence ID" value="NZ_CANQEZ010000003.1"/>
</dbReference>
<dbReference type="Pfam" id="PF01568">
    <property type="entry name" value="Molydop_binding"/>
    <property type="match status" value="1"/>
</dbReference>
<dbReference type="EMBL" id="LWMS01000002">
    <property type="protein sequence ID" value="PWL09004.1"/>
    <property type="molecule type" value="Genomic_DNA"/>
</dbReference>
<dbReference type="Proteomes" id="UP000246004">
    <property type="component" value="Unassembled WGS sequence"/>
</dbReference>
<dbReference type="InterPro" id="IPR006657">
    <property type="entry name" value="MoPterin_dinucl-bd_dom"/>
</dbReference>
<organism evidence="2 4">
    <name type="scientific">Methanosphaera cuniculi</name>
    <dbReference type="NCBI Taxonomy" id="1077256"/>
    <lineage>
        <taxon>Archaea</taxon>
        <taxon>Methanobacteriati</taxon>
        <taxon>Methanobacteriota</taxon>
        <taxon>Methanomada group</taxon>
        <taxon>Methanobacteria</taxon>
        <taxon>Methanobacteriales</taxon>
        <taxon>Methanobacteriaceae</taxon>
        <taxon>Methanosphaera</taxon>
    </lineage>
</organism>
<keyword evidence="4" id="KW-1185">Reference proteome</keyword>
<evidence type="ECO:0000313" key="3">
    <source>
        <dbReference type="EMBL" id="PWL09004.1"/>
    </source>
</evidence>
<dbReference type="InterPro" id="IPR009010">
    <property type="entry name" value="Asp_de-COase-like_dom_sf"/>
</dbReference>
<evidence type="ECO:0000313" key="5">
    <source>
        <dbReference type="Proteomes" id="UP000246004"/>
    </source>
</evidence>
<dbReference type="InterPro" id="IPR012040">
    <property type="entry name" value="Formylmethanofuran_DH_dsu"/>
</dbReference>